<dbReference type="RefSeq" id="WP_115693438.1">
    <property type="nucleotide sequence ID" value="NZ_CP031417.1"/>
</dbReference>
<dbReference type="InterPro" id="IPR019285">
    <property type="entry name" value="DUF2336"/>
</dbReference>
<proteinExistence type="predicted"/>
<evidence type="ECO:0000313" key="1">
    <source>
        <dbReference type="EMBL" id="AXK83059.1"/>
    </source>
</evidence>
<dbReference type="Proteomes" id="UP000254889">
    <property type="component" value="Chromosome"/>
</dbReference>
<dbReference type="Pfam" id="PF10098">
    <property type="entry name" value="DUF2336"/>
    <property type="match status" value="1"/>
</dbReference>
<accession>A0A346A1L2</accession>
<evidence type="ECO:0000313" key="2">
    <source>
        <dbReference type="Proteomes" id="UP000254889"/>
    </source>
</evidence>
<dbReference type="AlphaFoldDB" id="A0A346A1L2"/>
<organism evidence="1 2">
    <name type="scientific">Pseudolabrys taiwanensis</name>
    <dbReference type="NCBI Taxonomy" id="331696"/>
    <lineage>
        <taxon>Bacteria</taxon>
        <taxon>Pseudomonadati</taxon>
        <taxon>Pseudomonadota</taxon>
        <taxon>Alphaproteobacteria</taxon>
        <taxon>Hyphomicrobiales</taxon>
        <taxon>Xanthobacteraceae</taxon>
        <taxon>Pseudolabrys</taxon>
    </lineage>
</organism>
<protein>
    <submittedName>
        <fullName evidence="1">DUF2336 domain-containing protein</fullName>
    </submittedName>
</protein>
<gene>
    <name evidence="1" type="ORF">DW352_22600</name>
</gene>
<name>A0A346A1L2_9HYPH</name>
<dbReference type="KEGG" id="ptaw:DW352_22600"/>
<dbReference type="OrthoDB" id="7888976at2"/>
<dbReference type="EMBL" id="CP031417">
    <property type="protein sequence ID" value="AXK83059.1"/>
    <property type="molecule type" value="Genomic_DNA"/>
</dbReference>
<reference evidence="1 2" key="1">
    <citation type="submission" date="2018-07" db="EMBL/GenBank/DDBJ databases">
        <authorList>
            <person name="Quirk P.G."/>
            <person name="Krulwich T.A."/>
        </authorList>
    </citation>
    <scope>NUCLEOTIDE SEQUENCE [LARGE SCALE GENOMIC DNA]</scope>
    <source>
        <strain evidence="1 2">CC-BB4</strain>
    </source>
</reference>
<keyword evidence="2" id="KW-1185">Reference proteome</keyword>
<sequence length="414" mass="45488">MTFSAPSQGADTNEPDRSLIDELINAVATGDAEERMRILQRITDLFAAGSRSYSTDQIALFDDVLQHLTVDIESQARAKLAHRLASIENAPPNMIRRLAFDDEIEVAGPVLVFSDQLNDDDLVENAATKSQEHLLAIAQRLKLSEAVTDVLVERGDKRVVRKVAGNKGARFSLAGYGKLTTRASTDTKLTLTLGKRSDIPRQYFLKLLEAASSSVRAKLEAANPELAADIRDTIDNVATSMQREVREASQEHAVAARDAKRRFRVRGVTEASVHAPAHAQDFEKTVVALARLGRFSVDLVERALLDQGQDMVLLLAKAAGCTWTTARELLVMYAADRNLSADDLSRAFDRYKKLSRETAQNIVNFHERYVKPRVEAELETDTAGAASPARLEIDGDEASLVPIADSPRLVTVLT</sequence>